<accession>A0ABS9N1N8</accession>
<keyword evidence="2" id="KW-1185">Reference proteome</keyword>
<keyword evidence="1" id="KW-0067">ATP-binding</keyword>
<name>A0ABS9N1N8_9ACTN</name>
<comment type="caution">
    <text evidence="1">The sequence shown here is derived from an EMBL/GenBank/DDBJ whole genome shotgun (WGS) entry which is preliminary data.</text>
</comment>
<reference evidence="1 2" key="1">
    <citation type="submission" date="2022-01" db="EMBL/GenBank/DDBJ databases">
        <authorList>
            <person name="Riesco R."/>
            <person name="Trujillo M.E."/>
        </authorList>
    </citation>
    <scope>NUCLEOTIDE SEQUENCE [LARGE SCALE GENOMIC DNA]</scope>
    <source>
        <strain evidence="1 2">NIE79</strain>
    </source>
</reference>
<dbReference type="SUPFAM" id="SSF52540">
    <property type="entry name" value="P-loop containing nucleoside triphosphate hydrolases"/>
    <property type="match status" value="1"/>
</dbReference>
<sequence length="186" mass="20563">MVDMSNAIVRLALVAPTGSGKTTTAWLMQKMTPGAVVVSVAQPLHDVEEFLYRLLARPSPSVTGTQDGVLLQSIRDLLFMREPQFLSRIFKETVDRCSGFPLVVNDDCRLGSKPTLDTLGFTYVWIEGDHGRRRMDATPAEVTDHAHDAVIPRSMCRYVISNRGGVGDLVTEIRHLLKELGLDVAK</sequence>
<dbReference type="InterPro" id="IPR027417">
    <property type="entry name" value="P-loop_NTPase"/>
</dbReference>
<dbReference type="Proteomes" id="UP001201629">
    <property type="component" value="Unassembled WGS sequence"/>
</dbReference>
<proteinExistence type="predicted"/>
<protein>
    <submittedName>
        <fullName evidence="1">ATP-binding protein</fullName>
    </submittedName>
</protein>
<dbReference type="GO" id="GO:0005524">
    <property type="term" value="F:ATP binding"/>
    <property type="evidence" value="ECO:0007669"/>
    <property type="project" value="UniProtKB-KW"/>
</dbReference>
<dbReference type="RefSeq" id="WP_238679036.1">
    <property type="nucleotide sequence ID" value="NZ_JAKKFD010000021.1"/>
</dbReference>
<keyword evidence="1" id="KW-0547">Nucleotide-binding</keyword>
<organism evidence="1 2">
    <name type="scientific">Micromonospora trifolii</name>
    <dbReference type="NCBI Taxonomy" id="2911208"/>
    <lineage>
        <taxon>Bacteria</taxon>
        <taxon>Bacillati</taxon>
        <taxon>Actinomycetota</taxon>
        <taxon>Actinomycetes</taxon>
        <taxon>Micromonosporales</taxon>
        <taxon>Micromonosporaceae</taxon>
        <taxon>Micromonospora</taxon>
    </lineage>
</organism>
<dbReference type="EMBL" id="JAKKFD010000021">
    <property type="protein sequence ID" value="MCG5443869.1"/>
    <property type="molecule type" value="Genomic_DNA"/>
</dbReference>
<evidence type="ECO:0000313" key="2">
    <source>
        <dbReference type="Proteomes" id="UP001201629"/>
    </source>
</evidence>
<gene>
    <name evidence="1" type="ORF">NIE79_002013</name>
</gene>
<evidence type="ECO:0000313" key="1">
    <source>
        <dbReference type="EMBL" id="MCG5443869.1"/>
    </source>
</evidence>